<dbReference type="InterPro" id="IPR041375">
    <property type="entry name" value="VapC45_PIN-like"/>
</dbReference>
<dbReference type="Pfam" id="PF18478">
    <property type="entry name" value="PIN_10"/>
    <property type="match status" value="1"/>
</dbReference>
<dbReference type="Proteomes" id="UP000812031">
    <property type="component" value="Unassembled WGS sequence"/>
</dbReference>
<dbReference type="EMBL" id="JAHWYN010000008">
    <property type="protein sequence ID" value="MBW4361057.1"/>
    <property type="molecule type" value="Genomic_DNA"/>
</dbReference>
<feature type="domain" description="VapC45 PIN like" evidence="1">
    <location>
        <begin position="6"/>
        <end position="93"/>
    </location>
</feature>
<proteinExistence type="predicted"/>
<name>A0ABS6XXI2_9FLAO</name>
<organism evidence="2 3">
    <name type="scientific">Flavobacterium taihuense</name>
    <dbReference type="NCBI Taxonomy" id="2857508"/>
    <lineage>
        <taxon>Bacteria</taxon>
        <taxon>Pseudomonadati</taxon>
        <taxon>Bacteroidota</taxon>
        <taxon>Flavobacteriia</taxon>
        <taxon>Flavobacteriales</taxon>
        <taxon>Flavobacteriaceae</taxon>
        <taxon>Flavobacterium</taxon>
    </lineage>
</organism>
<gene>
    <name evidence="2" type="ORF">KZH69_11230</name>
</gene>
<evidence type="ECO:0000259" key="1">
    <source>
        <dbReference type="Pfam" id="PF18478"/>
    </source>
</evidence>
<evidence type="ECO:0000313" key="2">
    <source>
        <dbReference type="EMBL" id="MBW4361057.1"/>
    </source>
</evidence>
<comment type="caution">
    <text evidence="2">The sequence shown here is derived from an EMBL/GenBank/DDBJ whole genome shotgun (WGS) entry which is preliminary data.</text>
</comment>
<protein>
    <recommendedName>
        <fullName evidence="1">VapC45 PIN like domain-containing protein</fullName>
    </recommendedName>
</protein>
<evidence type="ECO:0000313" key="3">
    <source>
        <dbReference type="Proteomes" id="UP000812031"/>
    </source>
</evidence>
<accession>A0ABS6XXI2</accession>
<keyword evidence="3" id="KW-1185">Reference proteome</keyword>
<reference evidence="2 3" key="1">
    <citation type="submission" date="2021-07" db="EMBL/GenBank/DDBJ databases">
        <title>Flavobacterium sp. nov. isolated from sediment on the Taihu Lake.</title>
        <authorList>
            <person name="Qu J.-H."/>
        </authorList>
    </citation>
    <scope>NUCLEOTIDE SEQUENCE [LARGE SCALE GENOMIC DNA]</scope>
    <source>
        <strain evidence="2 3">NAS39</strain>
    </source>
</reference>
<sequence length="141" mass="16416">MVRKYKIYIDENMPSQLARGLHALQQPQNAKDGFEIEVLSIKEVFGQGAQDEDWIPKVGAENGIVITQDFNIQLQKHQRELYKESGVGIFFLSTPSKSGFQYWDFVKKLINEWDDIKKIVRKNKTPFAYRASSKKSFERVE</sequence>
<dbReference type="RefSeq" id="WP_219317535.1">
    <property type="nucleotide sequence ID" value="NZ_JAHWYN010000008.1"/>
</dbReference>